<evidence type="ECO:0000256" key="5">
    <source>
        <dbReference type="ARBA" id="ARBA00023163"/>
    </source>
</evidence>
<evidence type="ECO:0000256" key="1">
    <source>
        <dbReference type="ARBA" id="ARBA00010641"/>
    </source>
</evidence>
<dbReference type="InterPro" id="IPR013324">
    <property type="entry name" value="RNA_pol_sigma_r3/r4-like"/>
</dbReference>
<dbReference type="PROSITE" id="PS01063">
    <property type="entry name" value="SIGMA70_ECF"/>
    <property type="match status" value="1"/>
</dbReference>
<dbReference type="CDD" id="cd06171">
    <property type="entry name" value="Sigma70_r4"/>
    <property type="match status" value="1"/>
</dbReference>
<feature type="domain" description="RNA polymerase sigma factor 70 region 4 type 2" evidence="8">
    <location>
        <begin position="112"/>
        <end position="156"/>
    </location>
</feature>
<dbReference type="InterPro" id="IPR014284">
    <property type="entry name" value="RNA_pol_sigma-70_dom"/>
</dbReference>
<evidence type="ECO:0000256" key="3">
    <source>
        <dbReference type="ARBA" id="ARBA00023082"/>
    </source>
</evidence>
<dbReference type="Pfam" id="PF08281">
    <property type="entry name" value="Sigma70_r4_2"/>
    <property type="match status" value="1"/>
</dbReference>
<keyword evidence="2 6" id="KW-0805">Transcription regulation</keyword>
<dbReference type="Gene3D" id="1.10.1740.10">
    <property type="match status" value="1"/>
</dbReference>
<evidence type="ECO:0000259" key="8">
    <source>
        <dbReference type="Pfam" id="PF08281"/>
    </source>
</evidence>
<dbReference type="PANTHER" id="PTHR43133:SF46">
    <property type="entry name" value="RNA POLYMERASE SIGMA-70 FACTOR ECF SUBFAMILY"/>
    <property type="match status" value="1"/>
</dbReference>
<reference evidence="9 10" key="1">
    <citation type="submission" date="2020-09" db="EMBL/GenBank/DDBJ databases">
        <title>Paenibacillus sp. strain PR3 16S rRNA gene Genome sequencing and assembly.</title>
        <authorList>
            <person name="Kim J."/>
        </authorList>
    </citation>
    <scope>NUCLEOTIDE SEQUENCE [LARGE SCALE GENOMIC DNA]</scope>
    <source>
        <strain evidence="9 10">PR3</strain>
    </source>
</reference>
<keyword evidence="5 6" id="KW-0804">Transcription</keyword>
<keyword evidence="10" id="KW-1185">Reference proteome</keyword>
<dbReference type="SUPFAM" id="SSF88946">
    <property type="entry name" value="Sigma2 domain of RNA polymerase sigma factors"/>
    <property type="match status" value="1"/>
</dbReference>
<dbReference type="InterPro" id="IPR007627">
    <property type="entry name" value="RNA_pol_sigma70_r2"/>
</dbReference>
<dbReference type="InterPro" id="IPR039425">
    <property type="entry name" value="RNA_pol_sigma-70-like"/>
</dbReference>
<sequence length="165" mass="19234">MDPQTLEDLIAKYGQEVWNFAYSITKNRSMSDDIAQDVFIQVYRHVTSFRGEASVKTWLMKITRNISYNYRNTAFFRRVLLVGITSNDYSHSAEQSFIEKEAANNVWKQVFTLPLKFREVLVLHAKYQLSLKEIASILQVPEGTVKSRLFGARKRMSALLKEEWS</sequence>
<dbReference type="NCBIfam" id="TIGR02937">
    <property type="entry name" value="sigma70-ECF"/>
    <property type="match status" value="1"/>
</dbReference>
<keyword evidence="3 6" id="KW-0731">Sigma factor</keyword>
<evidence type="ECO:0000313" key="10">
    <source>
        <dbReference type="Proteomes" id="UP000609346"/>
    </source>
</evidence>
<dbReference type="InterPro" id="IPR013249">
    <property type="entry name" value="RNA_pol_sigma70_r4_t2"/>
</dbReference>
<dbReference type="InterPro" id="IPR036388">
    <property type="entry name" value="WH-like_DNA-bd_sf"/>
</dbReference>
<accession>A0ABR8N3N7</accession>
<dbReference type="Pfam" id="PF04542">
    <property type="entry name" value="Sigma70_r2"/>
    <property type="match status" value="1"/>
</dbReference>
<evidence type="ECO:0000259" key="7">
    <source>
        <dbReference type="Pfam" id="PF04542"/>
    </source>
</evidence>
<evidence type="ECO:0000256" key="4">
    <source>
        <dbReference type="ARBA" id="ARBA00023125"/>
    </source>
</evidence>
<dbReference type="InterPro" id="IPR013325">
    <property type="entry name" value="RNA_pol_sigma_r2"/>
</dbReference>
<dbReference type="SUPFAM" id="SSF88659">
    <property type="entry name" value="Sigma3 and sigma4 domains of RNA polymerase sigma factors"/>
    <property type="match status" value="1"/>
</dbReference>
<dbReference type="Gene3D" id="1.10.10.10">
    <property type="entry name" value="Winged helix-like DNA-binding domain superfamily/Winged helix DNA-binding domain"/>
    <property type="match status" value="1"/>
</dbReference>
<name>A0ABR8N3N7_9BACL</name>
<dbReference type="EMBL" id="JACXZA010000007">
    <property type="protein sequence ID" value="MBD3922012.1"/>
    <property type="molecule type" value="Genomic_DNA"/>
</dbReference>
<dbReference type="PANTHER" id="PTHR43133">
    <property type="entry name" value="RNA POLYMERASE ECF-TYPE SIGMA FACTO"/>
    <property type="match status" value="1"/>
</dbReference>
<keyword evidence="4 6" id="KW-0238">DNA-binding</keyword>
<comment type="caution">
    <text evidence="9">The sequence shown here is derived from an EMBL/GenBank/DDBJ whole genome shotgun (WGS) entry which is preliminary data.</text>
</comment>
<dbReference type="Proteomes" id="UP000609346">
    <property type="component" value="Unassembled WGS sequence"/>
</dbReference>
<evidence type="ECO:0000256" key="2">
    <source>
        <dbReference type="ARBA" id="ARBA00023015"/>
    </source>
</evidence>
<evidence type="ECO:0000313" key="9">
    <source>
        <dbReference type="EMBL" id="MBD3922012.1"/>
    </source>
</evidence>
<proteinExistence type="inferred from homology"/>
<organism evidence="9 10">
    <name type="scientific">Paenibacillus terricola</name>
    <dbReference type="NCBI Taxonomy" id="2763503"/>
    <lineage>
        <taxon>Bacteria</taxon>
        <taxon>Bacillati</taxon>
        <taxon>Bacillota</taxon>
        <taxon>Bacilli</taxon>
        <taxon>Bacillales</taxon>
        <taxon>Paenibacillaceae</taxon>
        <taxon>Paenibacillus</taxon>
    </lineage>
</organism>
<evidence type="ECO:0000256" key="6">
    <source>
        <dbReference type="RuleBase" id="RU000716"/>
    </source>
</evidence>
<comment type="similarity">
    <text evidence="1 6">Belongs to the sigma-70 factor family. ECF subfamily.</text>
</comment>
<protein>
    <recommendedName>
        <fullName evidence="6">RNA polymerase sigma factor</fullName>
    </recommendedName>
</protein>
<dbReference type="InterPro" id="IPR000838">
    <property type="entry name" value="RNA_pol_sigma70_ECF_CS"/>
</dbReference>
<gene>
    <name evidence="9" type="ORF">H8B09_24840</name>
</gene>
<feature type="domain" description="RNA polymerase sigma-70 region 2" evidence="7">
    <location>
        <begin position="9"/>
        <end position="71"/>
    </location>
</feature>